<evidence type="ECO:0000256" key="6">
    <source>
        <dbReference type="SAM" id="MobiDB-lite"/>
    </source>
</evidence>
<dbReference type="PROSITE" id="PS50115">
    <property type="entry name" value="ARFGAP"/>
    <property type="match status" value="1"/>
</dbReference>
<dbReference type="GO" id="GO:0030100">
    <property type="term" value="P:regulation of endocytosis"/>
    <property type="evidence" value="ECO:0007669"/>
    <property type="project" value="TreeGrafter"/>
</dbReference>
<dbReference type="PANTHER" id="PTHR46395:SF1">
    <property type="entry name" value="ADP-RIBOSYLATION FACTOR GTPASE-ACTIVATING PROTEIN 1"/>
    <property type="match status" value="1"/>
</dbReference>
<proteinExistence type="predicted"/>
<feature type="compositionally biased region" description="Low complexity" evidence="6">
    <location>
        <begin position="145"/>
        <end position="161"/>
    </location>
</feature>
<dbReference type="Gene3D" id="1.10.220.150">
    <property type="entry name" value="Arf GTPase activating protein"/>
    <property type="match status" value="1"/>
</dbReference>
<evidence type="ECO:0000313" key="8">
    <source>
        <dbReference type="EMBL" id="RPA71974.1"/>
    </source>
</evidence>
<reference evidence="8 9" key="1">
    <citation type="journal article" date="2018" name="Nat. Ecol. Evol.">
        <title>Pezizomycetes genomes reveal the molecular basis of ectomycorrhizal truffle lifestyle.</title>
        <authorList>
            <person name="Murat C."/>
            <person name="Payen T."/>
            <person name="Noel B."/>
            <person name="Kuo A."/>
            <person name="Morin E."/>
            <person name="Chen J."/>
            <person name="Kohler A."/>
            <person name="Krizsan K."/>
            <person name="Balestrini R."/>
            <person name="Da Silva C."/>
            <person name="Montanini B."/>
            <person name="Hainaut M."/>
            <person name="Levati E."/>
            <person name="Barry K.W."/>
            <person name="Belfiori B."/>
            <person name="Cichocki N."/>
            <person name="Clum A."/>
            <person name="Dockter R.B."/>
            <person name="Fauchery L."/>
            <person name="Guy J."/>
            <person name="Iotti M."/>
            <person name="Le Tacon F."/>
            <person name="Lindquist E.A."/>
            <person name="Lipzen A."/>
            <person name="Malagnac F."/>
            <person name="Mello A."/>
            <person name="Molinier V."/>
            <person name="Miyauchi S."/>
            <person name="Poulain J."/>
            <person name="Riccioni C."/>
            <person name="Rubini A."/>
            <person name="Sitrit Y."/>
            <person name="Splivallo R."/>
            <person name="Traeger S."/>
            <person name="Wang M."/>
            <person name="Zifcakova L."/>
            <person name="Wipf D."/>
            <person name="Zambonelli A."/>
            <person name="Paolocci F."/>
            <person name="Nowrousian M."/>
            <person name="Ottonello S."/>
            <person name="Baldrian P."/>
            <person name="Spatafora J.W."/>
            <person name="Henrissat B."/>
            <person name="Nagy L.G."/>
            <person name="Aury J.M."/>
            <person name="Wincker P."/>
            <person name="Grigoriev I.V."/>
            <person name="Bonfante P."/>
            <person name="Martin F.M."/>
        </authorList>
    </citation>
    <scope>NUCLEOTIDE SEQUENCE [LARGE SCALE GENOMIC DNA]</scope>
    <source>
        <strain evidence="8 9">RN42</strain>
    </source>
</reference>
<evidence type="ECO:0000256" key="2">
    <source>
        <dbReference type="ARBA" id="ARBA00022723"/>
    </source>
</evidence>
<organism evidence="8 9">
    <name type="scientific">Ascobolus immersus RN42</name>
    <dbReference type="NCBI Taxonomy" id="1160509"/>
    <lineage>
        <taxon>Eukaryota</taxon>
        <taxon>Fungi</taxon>
        <taxon>Dikarya</taxon>
        <taxon>Ascomycota</taxon>
        <taxon>Pezizomycotina</taxon>
        <taxon>Pezizomycetes</taxon>
        <taxon>Pezizales</taxon>
        <taxon>Ascobolaceae</taxon>
        <taxon>Ascobolus</taxon>
    </lineage>
</organism>
<name>A0A3N4HQP0_ASCIM</name>
<keyword evidence="9" id="KW-1185">Reference proteome</keyword>
<feature type="region of interest" description="Disordered" evidence="6">
    <location>
        <begin position="128"/>
        <end position="212"/>
    </location>
</feature>
<feature type="region of interest" description="Disordered" evidence="6">
    <location>
        <begin position="291"/>
        <end position="371"/>
    </location>
</feature>
<dbReference type="SMART" id="SM00105">
    <property type="entry name" value="ArfGap"/>
    <property type="match status" value="1"/>
</dbReference>
<evidence type="ECO:0000259" key="7">
    <source>
        <dbReference type="PROSITE" id="PS50115"/>
    </source>
</evidence>
<dbReference type="EMBL" id="ML119888">
    <property type="protein sequence ID" value="RPA71974.1"/>
    <property type="molecule type" value="Genomic_DNA"/>
</dbReference>
<keyword evidence="4" id="KW-0862">Zinc</keyword>
<evidence type="ECO:0000313" key="9">
    <source>
        <dbReference type="Proteomes" id="UP000275078"/>
    </source>
</evidence>
<keyword evidence="2" id="KW-0479">Metal-binding</keyword>
<dbReference type="FunFam" id="1.10.220.150:FF:000014">
    <property type="entry name" value="ADP-ribosylation factor GTPase-activating protein"/>
    <property type="match status" value="1"/>
</dbReference>
<dbReference type="SUPFAM" id="SSF57863">
    <property type="entry name" value="ArfGap/RecO-like zinc finger"/>
    <property type="match status" value="1"/>
</dbReference>
<dbReference type="STRING" id="1160509.A0A3N4HQP0"/>
<protein>
    <submittedName>
        <fullName evidence="8">ArfGap-domain-containing protein</fullName>
    </submittedName>
</protein>
<feature type="domain" description="Arf-GAP" evidence="7">
    <location>
        <begin position="13"/>
        <end position="130"/>
    </location>
</feature>
<accession>A0A3N4HQP0</accession>
<dbReference type="AlphaFoldDB" id="A0A3N4HQP0"/>
<dbReference type="GO" id="GO:0032012">
    <property type="term" value="P:regulation of ARF protein signal transduction"/>
    <property type="evidence" value="ECO:0007669"/>
    <property type="project" value="TreeGrafter"/>
</dbReference>
<dbReference type="PANTHER" id="PTHR46395">
    <property type="entry name" value="ADP-RIBOSYLATION FACTOR GTPASE-ACTIVATING PROTEIN 1"/>
    <property type="match status" value="1"/>
</dbReference>
<dbReference type="PRINTS" id="PR00405">
    <property type="entry name" value="REVINTRACTNG"/>
</dbReference>
<dbReference type="Proteomes" id="UP000275078">
    <property type="component" value="Unassembled WGS sequence"/>
</dbReference>
<evidence type="ECO:0000256" key="4">
    <source>
        <dbReference type="ARBA" id="ARBA00022833"/>
    </source>
</evidence>
<dbReference type="InterPro" id="IPR001164">
    <property type="entry name" value="ArfGAP_dom"/>
</dbReference>
<dbReference type="CDD" id="cd08830">
    <property type="entry name" value="ArfGap_ArfGap1"/>
    <property type="match status" value="1"/>
</dbReference>
<feature type="compositionally biased region" description="Low complexity" evidence="6">
    <location>
        <begin position="195"/>
        <end position="209"/>
    </location>
</feature>
<dbReference type="GO" id="GO:0000139">
    <property type="term" value="C:Golgi membrane"/>
    <property type="evidence" value="ECO:0007669"/>
    <property type="project" value="TreeGrafter"/>
</dbReference>
<gene>
    <name evidence="8" type="ORF">BJ508DRAFT_232018</name>
</gene>
<keyword evidence="3 5" id="KW-0863">Zinc-finger</keyword>
<evidence type="ECO:0000256" key="1">
    <source>
        <dbReference type="ARBA" id="ARBA00022468"/>
    </source>
</evidence>
<dbReference type="Pfam" id="PF01412">
    <property type="entry name" value="ArfGap"/>
    <property type="match status" value="1"/>
</dbReference>
<dbReference type="GO" id="GO:0005096">
    <property type="term" value="F:GTPase activator activity"/>
    <property type="evidence" value="ECO:0007669"/>
    <property type="project" value="UniProtKB-KW"/>
</dbReference>
<evidence type="ECO:0000256" key="5">
    <source>
        <dbReference type="PROSITE-ProRule" id="PRU00288"/>
    </source>
</evidence>
<evidence type="ECO:0000256" key="3">
    <source>
        <dbReference type="ARBA" id="ARBA00022771"/>
    </source>
</evidence>
<dbReference type="GO" id="GO:0008270">
    <property type="term" value="F:zinc ion binding"/>
    <property type="evidence" value="ECO:0007669"/>
    <property type="project" value="UniProtKB-KW"/>
</dbReference>
<keyword evidence="1" id="KW-0343">GTPase activation</keyword>
<dbReference type="InterPro" id="IPR037278">
    <property type="entry name" value="ARFGAP/RecO"/>
</dbReference>
<sequence>MSNKLWEVDPEMRRKLLEIQKVNGNGNCADCGAPSPQWASPKFGVFICLTCAGVHRGLGVHISFVRSITMDQFKPDEVIRMQQGGNERWAKYLESVPEYHEDMTLAEKYSAEFAEDYKEKLTAQIAGETWVKTPRAPKPAPPSASPSQSISSARSLQSSPPTQKARNESYFESLGSANATRPDHLAPSQGGKFTGFGSTPAPSSTTSGGLSIDALQSDPLGTITRGFGFFTSNVLKTAKTVNEQYIAPTAAKLAESEVAAQALRQVEMLGQKVAEGGKVAATHVQRTLDANQTGSRGKYAAVGQEPERKDFWDSFGGDGDDGWSSAGPAGKESKPSALGTSAMKGMGSTGSGAATPVRKEKKKEEEGWEDW</sequence>
<dbReference type="OrthoDB" id="983479at2759"/>
<dbReference type="InterPro" id="IPR038508">
    <property type="entry name" value="ArfGAP_dom_sf"/>
</dbReference>